<dbReference type="PANTHER" id="PTHR12911:SF8">
    <property type="entry name" value="KLAROID PROTEIN-RELATED"/>
    <property type="match status" value="1"/>
</dbReference>
<feature type="compositionally biased region" description="Basic and acidic residues" evidence="5">
    <location>
        <begin position="239"/>
        <end position="248"/>
    </location>
</feature>
<comment type="subcellular location">
    <subcellularLocation>
        <location evidence="1">Membrane</location>
    </subcellularLocation>
</comment>
<feature type="transmembrane region" description="Helical" evidence="6">
    <location>
        <begin position="472"/>
        <end position="494"/>
    </location>
</feature>
<keyword evidence="3 6" id="KW-1133">Transmembrane helix</keyword>
<organism evidence="8 9">
    <name type="scientific">Agaricus bisporus var. burnettii</name>
    <dbReference type="NCBI Taxonomy" id="192524"/>
    <lineage>
        <taxon>Eukaryota</taxon>
        <taxon>Fungi</taxon>
        <taxon>Dikarya</taxon>
        <taxon>Basidiomycota</taxon>
        <taxon>Agaricomycotina</taxon>
        <taxon>Agaricomycetes</taxon>
        <taxon>Agaricomycetidae</taxon>
        <taxon>Agaricales</taxon>
        <taxon>Agaricineae</taxon>
        <taxon>Agaricaceae</taxon>
        <taxon>Agaricus</taxon>
    </lineage>
</organism>
<dbReference type="EMBL" id="JABXXO010000008">
    <property type="protein sequence ID" value="KAF7771559.1"/>
    <property type="molecule type" value="Genomic_DNA"/>
</dbReference>
<reference evidence="8 9" key="1">
    <citation type="journal article" name="Sci. Rep.">
        <title>Telomere-to-telomere assembled and centromere annotated genomes of the two main subspecies of the button mushroom Agaricus bisporus reveal especially polymorphic chromosome ends.</title>
        <authorList>
            <person name="Sonnenberg A.S.M."/>
            <person name="Sedaghat-Telgerd N."/>
            <person name="Lavrijssen B."/>
            <person name="Ohm R.A."/>
            <person name="Hendrickx P.M."/>
            <person name="Scholtmeijer K."/>
            <person name="Baars J.J.P."/>
            <person name="van Peer A."/>
        </authorList>
    </citation>
    <scope>NUCLEOTIDE SEQUENCE [LARGE SCALE GENOMIC DNA]</scope>
    <source>
        <strain evidence="8 9">H119_p4</strain>
    </source>
</reference>
<feature type="region of interest" description="Disordered" evidence="5">
    <location>
        <begin position="865"/>
        <end position="885"/>
    </location>
</feature>
<evidence type="ECO:0000256" key="3">
    <source>
        <dbReference type="ARBA" id="ARBA00022989"/>
    </source>
</evidence>
<evidence type="ECO:0000259" key="7">
    <source>
        <dbReference type="PROSITE" id="PS51469"/>
    </source>
</evidence>
<dbReference type="PROSITE" id="PS51469">
    <property type="entry name" value="SUN"/>
    <property type="match status" value="1"/>
</dbReference>
<dbReference type="InterPro" id="IPR045119">
    <property type="entry name" value="SUN1-5"/>
</dbReference>
<feature type="compositionally biased region" description="Acidic residues" evidence="5">
    <location>
        <begin position="354"/>
        <end position="371"/>
    </location>
</feature>
<evidence type="ECO:0000313" key="9">
    <source>
        <dbReference type="Proteomes" id="UP000629468"/>
    </source>
</evidence>
<dbReference type="GO" id="GO:0034993">
    <property type="term" value="C:meiotic nuclear membrane microtubule tethering complex"/>
    <property type="evidence" value="ECO:0007669"/>
    <property type="project" value="TreeGrafter"/>
</dbReference>
<dbReference type="Proteomes" id="UP000629468">
    <property type="component" value="Unassembled WGS sequence"/>
</dbReference>
<evidence type="ECO:0000256" key="4">
    <source>
        <dbReference type="ARBA" id="ARBA00023136"/>
    </source>
</evidence>
<evidence type="ECO:0000256" key="1">
    <source>
        <dbReference type="ARBA" id="ARBA00004370"/>
    </source>
</evidence>
<gene>
    <name evidence="8" type="ORF">Agabi119p4_5870</name>
</gene>
<comment type="caution">
    <text evidence="8">The sequence shown here is derived from an EMBL/GenBank/DDBJ whole genome shotgun (WGS) entry which is preliminary data.</text>
</comment>
<proteinExistence type="predicted"/>
<feature type="region of interest" description="Disordered" evidence="5">
    <location>
        <begin position="239"/>
        <end position="445"/>
    </location>
</feature>
<dbReference type="PANTHER" id="PTHR12911">
    <property type="entry name" value="SAD1/UNC-84-LIKE PROTEIN-RELATED"/>
    <property type="match status" value="1"/>
</dbReference>
<feature type="compositionally biased region" description="Polar residues" evidence="5">
    <location>
        <begin position="38"/>
        <end position="51"/>
    </location>
</feature>
<keyword evidence="4 6" id="KW-0472">Membrane</keyword>
<feature type="transmembrane region" description="Helical" evidence="6">
    <location>
        <begin position="514"/>
        <end position="531"/>
    </location>
</feature>
<feature type="compositionally biased region" description="Polar residues" evidence="5">
    <location>
        <begin position="65"/>
        <end position="79"/>
    </location>
</feature>
<evidence type="ECO:0000256" key="2">
    <source>
        <dbReference type="ARBA" id="ARBA00022692"/>
    </source>
</evidence>
<feature type="compositionally biased region" description="Low complexity" evidence="5">
    <location>
        <begin position="435"/>
        <end position="445"/>
    </location>
</feature>
<name>A0A8H7F0S9_AGABI</name>
<feature type="domain" description="SUN" evidence="7">
    <location>
        <begin position="750"/>
        <end position="952"/>
    </location>
</feature>
<feature type="compositionally biased region" description="Polar residues" evidence="5">
    <location>
        <begin position="386"/>
        <end position="402"/>
    </location>
</feature>
<dbReference type="Pfam" id="PF07738">
    <property type="entry name" value="Sad1_UNC"/>
    <property type="match status" value="2"/>
</dbReference>
<feature type="compositionally biased region" description="Acidic residues" evidence="5">
    <location>
        <begin position="299"/>
        <end position="309"/>
    </location>
</feature>
<feature type="region of interest" description="Disordered" evidence="5">
    <location>
        <begin position="139"/>
        <end position="219"/>
    </location>
</feature>
<evidence type="ECO:0000256" key="5">
    <source>
        <dbReference type="SAM" id="MobiDB-lite"/>
    </source>
</evidence>
<keyword evidence="2 6" id="KW-0812">Transmembrane</keyword>
<dbReference type="GO" id="GO:0043495">
    <property type="term" value="F:protein-membrane adaptor activity"/>
    <property type="evidence" value="ECO:0007669"/>
    <property type="project" value="TreeGrafter"/>
</dbReference>
<evidence type="ECO:0000313" key="8">
    <source>
        <dbReference type="EMBL" id="KAF7771559.1"/>
    </source>
</evidence>
<feature type="compositionally biased region" description="Low complexity" evidence="5">
    <location>
        <begin position="325"/>
        <end position="334"/>
    </location>
</feature>
<dbReference type="AlphaFoldDB" id="A0A8H7F0S9"/>
<protein>
    <recommendedName>
        <fullName evidence="7">SUN domain-containing protein</fullName>
    </recommendedName>
</protein>
<sequence length="966" mass="107239">MSFAGTPLGQGRRLDHNTFLGKHTQPARPTSPARIVPTSYSYTGNSASTLESRSPPRRRPASPPHTSQALTDDSGSSSALAKFARIKQREALTSRPGGPKIISAPPKPNNWTVNDTSVILASALHIAAESDMLPAPNPNTAWASGVTRPNPAVPRSTSVEYEKDTQISTSRRLAPPPPRLSRPPVSRKPVSKNASVRIVPDSEGEEDAPANTRGKSPFEHVMDVAKKALGPATYYVRQLSHDPEDRSHSTNGNNSHNRDTSYDYAAEEQEFQEAQQAKLASHKRGPIAIGNRAYRPAPSDEESDDDNFSDDDKRRRRRRRKKTEPLGGPLTTLPVLSAHRKKKRKSKGTKNDFDDQDEDDRDSDEPNDELESAQAQQRALPIHPPTYNSSLDDPSLESTEQGLDSIPEVPEEVLPDSSPTYNQKSERSQTRRLPRSSSRTRTSAPPTRFSIGGLLGRLVNAFFRGLLFVIRFMIYLITSIFFICGRMFGTLYDVVFNRPVLWLRSTNWSSAARLAKYLTFGALLLGVWYSYQQMDIQSLIPSLPSLPFSQHSAQPIYTAPDIPAADLTEIARRLQKIELAVSDLSRESKQTRGKTEDGIRSHSELLDRLGSLESRLTEESRRLGESESKVKDALGLETSVDTVKRDVEILQAQLIAQAKRQTEKERSQVDHISDAEARAKLRALEERVGTVEGDVKEAVELGKKASTISKSVTLKVPGGQDLNKMVREAAISAISMDLIGKADYAMHAGGARVIPSLTSTSYEIRQDTLGSQFFGFLKGNGYAVGRPPVTALHHETHSGYCWPFAGQRGQLGVHLAAPVVIDEVTIDHISKDIALDIRSAPRHMEVWGLVEGGENLEKHDELVKEREQRRQQEGMEEDEEYPDTLPRNPPYIRIANFTYDVDSGSHVQTFPVLEEIKEKQMDFGIVALRVLSNWGREEFTCLYRFRVHGTRLGGMPIPDAVEDLGL</sequence>
<dbReference type="InterPro" id="IPR012919">
    <property type="entry name" value="SUN_dom"/>
</dbReference>
<evidence type="ECO:0000256" key="6">
    <source>
        <dbReference type="SAM" id="Phobius"/>
    </source>
</evidence>
<feature type="region of interest" description="Disordered" evidence="5">
    <location>
        <begin position="1"/>
        <end position="111"/>
    </location>
</feature>
<feature type="compositionally biased region" description="Basic residues" evidence="5">
    <location>
        <begin position="338"/>
        <end position="348"/>
    </location>
</feature>
<accession>A0A8H7F0S9</accession>
<dbReference type="Gene3D" id="2.60.120.260">
    <property type="entry name" value="Galactose-binding domain-like"/>
    <property type="match status" value="1"/>
</dbReference>
<feature type="compositionally biased region" description="Low complexity" evidence="5">
    <location>
        <begin position="182"/>
        <end position="192"/>
    </location>
</feature>